<evidence type="ECO:0000259" key="6">
    <source>
        <dbReference type="Pfam" id="PF04116"/>
    </source>
</evidence>
<dbReference type="Proteomes" id="UP000694845">
    <property type="component" value="Unplaced"/>
</dbReference>
<reference evidence="8" key="1">
    <citation type="submission" date="2025-08" db="UniProtKB">
        <authorList>
            <consortium name="RefSeq"/>
        </authorList>
    </citation>
    <scope>IDENTIFICATION</scope>
</reference>
<feature type="transmembrane region" description="Helical" evidence="5">
    <location>
        <begin position="95"/>
        <end position="114"/>
    </location>
</feature>
<evidence type="ECO:0000256" key="3">
    <source>
        <dbReference type="ARBA" id="ARBA00022989"/>
    </source>
</evidence>
<comment type="subcellular location">
    <subcellularLocation>
        <location evidence="1">Membrane</location>
    </subcellularLocation>
</comment>
<feature type="transmembrane region" description="Helical" evidence="5">
    <location>
        <begin position="129"/>
        <end position="151"/>
    </location>
</feature>
<gene>
    <name evidence="8" type="primary">LOC110977365</name>
</gene>
<feature type="transmembrane region" description="Helical" evidence="5">
    <location>
        <begin position="189"/>
        <end position="214"/>
    </location>
</feature>
<keyword evidence="2 5" id="KW-0812">Transmembrane</keyword>
<evidence type="ECO:0000256" key="2">
    <source>
        <dbReference type="ARBA" id="ARBA00022692"/>
    </source>
</evidence>
<keyword evidence="4 5" id="KW-0472">Membrane</keyword>
<dbReference type="Pfam" id="PF04116">
    <property type="entry name" value="FA_hydroxylase"/>
    <property type="match status" value="1"/>
</dbReference>
<dbReference type="OrthoDB" id="1658724at2759"/>
<dbReference type="PANTHER" id="PTHR11863">
    <property type="entry name" value="STEROL DESATURASE"/>
    <property type="match status" value="1"/>
</dbReference>
<evidence type="ECO:0000256" key="1">
    <source>
        <dbReference type="ARBA" id="ARBA00004370"/>
    </source>
</evidence>
<accession>A0A8B7Y3J1</accession>
<keyword evidence="7" id="KW-1185">Reference proteome</keyword>
<dbReference type="GO" id="GO:0005506">
    <property type="term" value="F:iron ion binding"/>
    <property type="evidence" value="ECO:0007669"/>
    <property type="project" value="InterPro"/>
</dbReference>
<feature type="transmembrane region" description="Helical" evidence="5">
    <location>
        <begin position="55"/>
        <end position="74"/>
    </location>
</feature>
<dbReference type="KEGG" id="aplc:110977365"/>
<dbReference type="GO" id="GO:0016020">
    <property type="term" value="C:membrane"/>
    <property type="evidence" value="ECO:0007669"/>
    <property type="project" value="UniProtKB-SubCell"/>
</dbReference>
<dbReference type="GO" id="GO:0008610">
    <property type="term" value="P:lipid biosynthetic process"/>
    <property type="evidence" value="ECO:0007669"/>
    <property type="project" value="InterPro"/>
</dbReference>
<keyword evidence="3 5" id="KW-1133">Transmembrane helix</keyword>
<name>A0A8B7Y3J1_ACAPL</name>
<dbReference type="GeneID" id="110977365"/>
<dbReference type="InterPro" id="IPR050307">
    <property type="entry name" value="Sterol_Desaturase_Related"/>
</dbReference>
<evidence type="ECO:0000256" key="5">
    <source>
        <dbReference type="SAM" id="Phobius"/>
    </source>
</evidence>
<dbReference type="GO" id="GO:0016491">
    <property type="term" value="F:oxidoreductase activity"/>
    <property type="evidence" value="ECO:0007669"/>
    <property type="project" value="InterPro"/>
</dbReference>
<sequence length="286" mass="33899">MAEEGIIGTMRLSEFWEYVPENPLKPPVEMAWNYMTDNYTRFQIATVGSVMVHMLSYYLISLPSIIAQFLPFMQRFKIQKDKPETAEGQWKCIKLLLFSQLCIQLPLICGTYVYCEVLSIPFEWDKMPAWYVLLAQFYGCLVIEDTWHYFLHRALHDKRIYKYIHKVHHNFQAPFGMVAEYAHPAETMILGLGTMWGILLMANHLAFLWGWMFVRLLETIDVHSGYDLPINPLHLLPFYGGARFHDFHHMNFNGNYSSTFTWWDKIFGTDRQYKEYMEKEKGNKKD</sequence>
<protein>
    <submittedName>
        <fullName evidence="8">Methylsterol monooxygenase 1-like</fullName>
    </submittedName>
</protein>
<organism evidence="7 8">
    <name type="scientific">Acanthaster planci</name>
    <name type="common">Crown-of-thorns starfish</name>
    <dbReference type="NCBI Taxonomy" id="133434"/>
    <lineage>
        <taxon>Eukaryota</taxon>
        <taxon>Metazoa</taxon>
        <taxon>Echinodermata</taxon>
        <taxon>Eleutherozoa</taxon>
        <taxon>Asterozoa</taxon>
        <taxon>Asteroidea</taxon>
        <taxon>Valvatacea</taxon>
        <taxon>Valvatida</taxon>
        <taxon>Acanthasteridae</taxon>
        <taxon>Acanthaster</taxon>
    </lineage>
</organism>
<dbReference type="AlphaFoldDB" id="A0A8B7Y3J1"/>
<evidence type="ECO:0000313" key="8">
    <source>
        <dbReference type="RefSeq" id="XP_022087102.1"/>
    </source>
</evidence>
<feature type="domain" description="Fatty acid hydroxylase" evidence="6">
    <location>
        <begin position="139"/>
        <end position="269"/>
    </location>
</feature>
<proteinExistence type="predicted"/>
<dbReference type="OMA" id="IVHEFIY"/>
<dbReference type="RefSeq" id="XP_022087102.1">
    <property type="nucleotide sequence ID" value="XM_022231410.1"/>
</dbReference>
<evidence type="ECO:0000313" key="7">
    <source>
        <dbReference type="Proteomes" id="UP000694845"/>
    </source>
</evidence>
<evidence type="ECO:0000256" key="4">
    <source>
        <dbReference type="ARBA" id="ARBA00023136"/>
    </source>
</evidence>
<dbReference type="InterPro" id="IPR006694">
    <property type="entry name" value="Fatty_acid_hydroxylase"/>
</dbReference>